<evidence type="ECO:0000313" key="1">
    <source>
        <dbReference type="EMBL" id="OBK82135.1"/>
    </source>
</evidence>
<organism evidence="1 2">
    <name type="scientific">Mycolicibacter heraklionensis</name>
    <dbReference type="NCBI Taxonomy" id="512402"/>
    <lineage>
        <taxon>Bacteria</taxon>
        <taxon>Bacillati</taxon>
        <taxon>Actinomycetota</taxon>
        <taxon>Actinomycetes</taxon>
        <taxon>Mycobacteriales</taxon>
        <taxon>Mycobacteriaceae</taxon>
        <taxon>Mycolicibacter</taxon>
    </lineage>
</organism>
<dbReference type="AlphaFoldDB" id="A0AA91EWH4"/>
<comment type="caution">
    <text evidence="1">The sequence shown here is derived from an EMBL/GenBank/DDBJ whole genome shotgun (WGS) entry which is preliminary data.</text>
</comment>
<proteinExistence type="predicted"/>
<dbReference type="Proteomes" id="UP000093712">
    <property type="component" value="Unassembled WGS sequence"/>
</dbReference>
<name>A0AA91EWH4_9MYCO</name>
<evidence type="ECO:0000313" key="2">
    <source>
        <dbReference type="Proteomes" id="UP000093712"/>
    </source>
</evidence>
<sequence>MTTKPIELTRDIDGDPMLSAAALSLLFGVDEELVNAHSKRSTVNNRTPMPTAWIRAGRRRTSEAAAATGSRDLLDVLAYWARRDRGAEIVFTDGGTR</sequence>
<gene>
    <name evidence="1" type="ORF">A5649_09780</name>
</gene>
<protein>
    <submittedName>
        <fullName evidence="1">Uncharacterized protein</fullName>
    </submittedName>
</protein>
<dbReference type="RefSeq" id="WP_065041837.1">
    <property type="nucleotide sequence ID" value="NZ_LZME01000131.1"/>
</dbReference>
<accession>A0AA91EWH4</accession>
<dbReference type="EMBL" id="LZME01000131">
    <property type="protein sequence ID" value="OBK82135.1"/>
    <property type="molecule type" value="Genomic_DNA"/>
</dbReference>
<reference evidence="1 2" key="1">
    <citation type="submission" date="2016-06" db="EMBL/GenBank/DDBJ databases">
        <authorList>
            <person name="Sutton G."/>
            <person name="Brinkac L."/>
            <person name="Sanka R."/>
            <person name="Adams M."/>
            <person name="Lau E."/>
            <person name="Garcia-Basteiro A."/>
            <person name="Lopez-Varela E."/>
            <person name="Palencia S."/>
        </authorList>
    </citation>
    <scope>NUCLEOTIDE SEQUENCE [LARGE SCALE GENOMIC DNA]</scope>
    <source>
        <strain evidence="1 2">1211594.5</strain>
    </source>
</reference>